<reference evidence="2" key="1">
    <citation type="submission" date="2023-08" db="EMBL/GenBank/DDBJ databases">
        <authorList>
            <person name="Alioto T."/>
            <person name="Alioto T."/>
            <person name="Gomez Garrido J."/>
        </authorList>
    </citation>
    <scope>NUCLEOTIDE SEQUENCE</scope>
</reference>
<name>A0AA36B4Q6_OCTVU</name>
<dbReference type="AlphaFoldDB" id="A0AA36B4Q6"/>
<evidence type="ECO:0000256" key="1">
    <source>
        <dbReference type="SAM" id="SignalP"/>
    </source>
</evidence>
<dbReference type="EMBL" id="OX597822">
    <property type="protein sequence ID" value="CAI9727890.1"/>
    <property type="molecule type" value="Genomic_DNA"/>
</dbReference>
<evidence type="ECO:0000313" key="3">
    <source>
        <dbReference type="Proteomes" id="UP001162480"/>
    </source>
</evidence>
<dbReference type="Proteomes" id="UP001162480">
    <property type="component" value="Chromosome 9"/>
</dbReference>
<proteinExistence type="predicted"/>
<sequence length="375" mass="42514">MFILTRFILLIAYCTALALGKCDTKEPKDILKRLKEMTKVPPKFDVSDMELLLDNPFYRNLLECPLSEAKPLYKSYEEAMKNALQHYENECPNFSTKMKEIQICRTKLVPTKLFTNGIEEFCSEYDHCAQIYNNTCSGLKNLPLGYFSGVAATEVCKLECKTKGELLNQMSNCWGFLQALTSNTKLSTSDKSRNYDTFYQCISSKPRPDCLITQSQTLKIFPLFSHENTLKNISGNKPAAEDCITKWRTLESLEMWTDEICNQIMESKDCILKHLKDEKKIMNTIHCKCYPANNDFPKFDLMDPNHKIKVISSSSPAAFDGKMYIDLMNLTKLSPHTPIFDLNVFGRYGRPVSLDVSGCEYIVVNGGGGGGGADR</sequence>
<organism evidence="2 3">
    <name type="scientific">Octopus vulgaris</name>
    <name type="common">Common octopus</name>
    <dbReference type="NCBI Taxonomy" id="6645"/>
    <lineage>
        <taxon>Eukaryota</taxon>
        <taxon>Metazoa</taxon>
        <taxon>Spiralia</taxon>
        <taxon>Lophotrochozoa</taxon>
        <taxon>Mollusca</taxon>
        <taxon>Cephalopoda</taxon>
        <taxon>Coleoidea</taxon>
        <taxon>Octopodiformes</taxon>
        <taxon>Octopoda</taxon>
        <taxon>Incirrata</taxon>
        <taxon>Octopodidae</taxon>
        <taxon>Octopus</taxon>
    </lineage>
</organism>
<gene>
    <name evidence="2" type="ORF">OCTVUL_1B006609</name>
</gene>
<feature type="chain" id="PRO_5041309502" evidence="1">
    <location>
        <begin position="19"/>
        <end position="375"/>
    </location>
</feature>
<feature type="signal peptide" evidence="1">
    <location>
        <begin position="1"/>
        <end position="18"/>
    </location>
</feature>
<protein>
    <submittedName>
        <fullName evidence="2">Uncharacterized protein</fullName>
    </submittedName>
</protein>
<accession>A0AA36B4Q6</accession>
<evidence type="ECO:0000313" key="2">
    <source>
        <dbReference type="EMBL" id="CAI9727890.1"/>
    </source>
</evidence>
<keyword evidence="3" id="KW-1185">Reference proteome</keyword>
<keyword evidence="1" id="KW-0732">Signal</keyword>